<accession>A0ABR1YAQ2</accession>
<evidence type="ECO:0000313" key="3">
    <source>
        <dbReference type="Proteomes" id="UP001492380"/>
    </source>
</evidence>
<feature type="compositionally biased region" description="Low complexity" evidence="1">
    <location>
        <begin position="91"/>
        <end position="109"/>
    </location>
</feature>
<sequence length="165" mass="18171">MKAGTLSLFNCSSSHIKLRPSVGMLRPSRWHIMTSRRPGCLPPHQLQTTHLRTWGPRGQTAQPNQPLAQHHRTSNSRLSAVVVVIASSSFTARSQTAHPPTTAASSQTATDRHSLTHSPHSSLWLGVDSRRQKRRRRHDGMKQAPATIAALRRRHGGRGAPDLVA</sequence>
<comment type="caution">
    <text evidence="2">The sequence shown here is derived from an EMBL/GenBank/DDBJ whole genome shotgun (WGS) entry which is preliminary data.</text>
</comment>
<evidence type="ECO:0000313" key="2">
    <source>
        <dbReference type="EMBL" id="KAK8224514.1"/>
    </source>
</evidence>
<keyword evidence="3" id="KW-1185">Reference proteome</keyword>
<feature type="region of interest" description="Disordered" evidence="1">
    <location>
        <begin position="91"/>
        <end position="165"/>
    </location>
</feature>
<protein>
    <submittedName>
        <fullName evidence="2">Uncharacterized protein</fullName>
    </submittedName>
</protein>
<name>A0ABR1YAQ2_9PEZI</name>
<dbReference type="Proteomes" id="UP001492380">
    <property type="component" value="Unassembled WGS sequence"/>
</dbReference>
<proteinExistence type="predicted"/>
<evidence type="ECO:0000256" key="1">
    <source>
        <dbReference type="SAM" id="MobiDB-lite"/>
    </source>
</evidence>
<reference evidence="2 3" key="1">
    <citation type="submission" date="2024-04" db="EMBL/GenBank/DDBJ databases">
        <title>Phyllosticta paracitricarpa is synonymous to the EU quarantine fungus P. citricarpa based on phylogenomic analyses.</title>
        <authorList>
            <consortium name="Lawrence Berkeley National Laboratory"/>
            <person name="Van Ingen-Buijs V.A."/>
            <person name="Van Westerhoven A.C."/>
            <person name="Haridas S."/>
            <person name="Skiadas P."/>
            <person name="Martin F."/>
            <person name="Groenewald J.Z."/>
            <person name="Crous P.W."/>
            <person name="Seidl M.F."/>
        </authorList>
    </citation>
    <scope>NUCLEOTIDE SEQUENCE [LARGE SCALE GENOMIC DNA]</scope>
    <source>
        <strain evidence="2 3">CBS 123374</strain>
    </source>
</reference>
<organism evidence="2 3">
    <name type="scientific">Phyllosticta capitalensis</name>
    <dbReference type="NCBI Taxonomy" id="121624"/>
    <lineage>
        <taxon>Eukaryota</taxon>
        <taxon>Fungi</taxon>
        <taxon>Dikarya</taxon>
        <taxon>Ascomycota</taxon>
        <taxon>Pezizomycotina</taxon>
        <taxon>Dothideomycetes</taxon>
        <taxon>Dothideomycetes incertae sedis</taxon>
        <taxon>Botryosphaeriales</taxon>
        <taxon>Phyllostictaceae</taxon>
        <taxon>Phyllosticta</taxon>
    </lineage>
</organism>
<gene>
    <name evidence="2" type="ORF">HDK90DRAFT_82246</name>
</gene>
<dbReference type="EMBL" id="JBBWRZ010000012">
    <property type="protein sequence ID" value="KAK8224514.1"/>
    <property type="molecule type" value="Genomic_DNA"/>
</dbReference>